<dbReference type="Gene3D" id="3.90.70.10">
    <property type="entry name" value="Cysteine proteinases"/>
    <property type="match status" value="1"/>
</dbReference>
<sequence>NCDRQIANPLFIPPKRILVMECVVAKFSIAVLSAFAVCNAANNGTLGDWGIYKTYWRLRKYSPTEEVRRETAFWENDLIVNASVFQWHTKQSLILLYGNMFADTTQDEWTKIDQAYAAPDDDDWGRQPARDNNDPEWDGKQKKYKEKYSFVNTSWTSIKAQPYHTVLDQTIPLSLDWRKRMVVPNFEAVCCIVDCRYGTYAWAVVVTLISHLNIKLLEAERRTPALTESYDKPTIYSIQQLIDCLGADDVYFDRLNICQFHVNGGNGLADSVVRAYKHVIMNGLELDTSYTYKRGNYSTCKYDKNEVKKAYNPFTGYVKLDRYDEVSLAQALAFYGPLTVSFNANLKEYWLYSNGILMPQNCKSGKTVSMVLVGYGLERGHRYWLLMSPWGERWGRSGMLKMKWFGGNGCNIAAQAIFPTWPFRETITSYNYTYWDEIESTRAKFVNRVYSKSDLTDLPDITRVG</sequence>
<dbReference type="InterPro" id="IPR013128">
    <property type="entry name" value="Peptidase_C1A"/>
</dbReference>
<accession>A0A0A9WFW7</accession>
<name>A0A0A9WFW7_LYGHE</name>
<reference evidence="4" key="1">
    <citation type="journal article" date="2014" name="PLoS ONE">
        <title>Transcriptome-Based Identification of ABC Transporters in the Western Tarnished Plant Bug Lygus hesperus.</title>
        <authorList>
            <person name="Hull J.J."/>
            <person name="Chaney K."/>
            <person name="Geib S.M."/>
            <person name="Fabrick J.A."/>
            <person name="Brent C.S."/>
            <person name="Walsh D."/>
            <person name="Lavine L.C."/>
        </authorList>
    </citation>
    <scope>NUCLEOTIDE SEQUENCE</scope>
</reference>
<dbReference type="Pfam" id="PF00112">
    <property type="entry name" value="Peptidase_C1"/>
    <property type="match status" value="1"/>
</dbReference>
<protein>
    <submittedName>
        <fullName evidence="4">Silicatein</fullName>
    </submittedName>
</protein>
<dbReference type="SMART" id="SM00645">
    <property type="entry name" value="Pept_C1"/>
    <property type="match status" value="1"/>
</dbReference>
<reference evidence="4" key="2">
    <citation type="submission" date="2014-07" db="EMBL/GenBank/DDBJ databases">
        <authorList>
            <person name="Hull J."/>
        </authorList>
    </citation>
    <scope>NUCLEOTIDE SEQUENCE</scope>
</reference>
<gene>
    <name evidence="4" type="primary">SILIC_1</name>
    <name evidence="4" type="ORF">CM83_33418</name>
</gene>
<dbReference type="PANTHER" id="PTHR12411">
    <property type="entry name" value="CYSTEINE PROTEASE FAMILY C1-RELATED"/>
    <property type="match status" value="1"/>
</dbReference>
<dbReference type="GO" id="GO:0008234">
    <property type="term" value="F:cysteine-type peptidase activity"/>
    <property type="evidence" value="ECO:0007669"/>
    <property type="project" value="InterPro"/>
</dbReference>
<evidence type="ECO:0000256" key="1">
    <source>
        <dbReference type="ARBA" id="ARBA00008455"/>
    </source>
</evidence>
<dbReference type="GO" id="GO:0006508">
    <property type="term" value="P:proteolysis"/>
    <property type="evidence" value="ECO:0007669"/>
    <property type="project" value="InterPro"/>
</dbReference>
<organism evidence="4">
    <name type="scientific">Lygus hesperus</name>
    <name type="common">Western plant bug</name>
    <dbReference type="NCBI Taxonomy" id="30085"/>
    <lineage>
        <taxon>Eukaryota</taxon>
        <taxon>Metazoa</taxon>
        <taxon>Ecdysozoa</taxon>
        <taxon>Arthropoda</taxon>
        <taxon>Hexapoda</taxon>
        <taxon>Insecta</taxon>
        <taxon>Pterygota</taxon>
        <taxon>Neoptera</taxon>
        <taxon>Paraneoptera</taxon>
        <taxon>Hemiptera</taxon>
        <taxon>Heteroptera</taxon>
        <taxon>Panheteroptera</taxon>
        <taxon>Cimicomorpha</taxon>
        <taxon>Miridae</taxon>
        <taxon>Mirini</taxon>
        <taxon>Lygus</taxon>
    </lineage>
</organism>
<dbReference type="EMBL" id="GBHO01039849">
    <property type="protein sequence ID" value="JAG03755.1"/>
    <property type="molecule type" value="Transcribed_RNA"/>
</dbReference>
<evidence type="ECO:0000256" key="2">
    <source>
        <dbReference type="SAM" id="MobiDB-lite"/>
    </source>
</evidence>
<feature type="compositionally biased region" description="Basic and acidic residues" evidence="2">
    <location>
        <begin position="124"/>
        <end position="140"/>
    </location>
</feature>
<proteinExistence type="inferred from homology"/>
<feature type="region of interest" description="Disordered" evidence="2">
    <location>
        <begin position="119"/>
        <end position="140"/>
    </location>
</feature>
<evidence type="ECO:0000259" key="3">
    <source>
        <dbReference type="SMART" id="SM00645"/>
    </source>
</evidence>
<dbReference type="InterPro" id="IPR000668">
    <property type="entry name" value="Peptidase_C1A_C"/>
</dbReference>
<feature type="non-terminal residue" evidence="4">
    <location>
        <position position="1"/>
    </location>
</feature>
<dbReference type="InterPro" id="IPR038765">
    <property type="entry name" value="Papain-like_cys_pep_sf"/>
</dbReference>
<dbReference type="SUPFAM" id="SSF54001">
    <property type="entry name" value="Cysteine proteinases"/>
    <property type="match status" value="1"/>
</dbReference>
<evidence type="ECO:0000313" key="4">
    <source>
        <dbReference type="EMBL" id="JAG03755.1"/>
    </source>
</evidence>
<comment type="similarity">
    <text evidence="1">Belongs to the peptidase C1 family.</text>
</comment>
<feature type="domain" description="Peptidase C1A papain C-terminal" evidence="3">
    <location>
        <begin position="171"/>
        <end position="420"/>
    </location>
</feature>
<dbReference type="AlphaFoldDB" id="A0A0A9WFW7"/>